<feature type="region of interest" description="Disordered" evidence="1">
    <location>
        <begin position="334"/>
        <end position="358"/>
    </location>
</feature>
<gene>
    <name evidence="3" type="ORF">IEQ34_015736</name>
</gene>
<comment type="caution">
    <text evidence="3">The sequence shown here is derived from an EMBL/GenBank/DDBJ whole genome shotgun (WGS) entry which is preliminary data.</text>
</comment>
<dbReference type="EMBL" id="JAGFBR010000014">
    <property type="protein sequence ID" value="KAH0455704.1"/>
    <property type="molecule type" value="Genomic_DNA"/>
</dbReference>
<keyword evidence="2" id="KW-0812">Transmembrane</keyword>
<protein>
    <submittedName>
        <fullName evidence="3">Uncharacterized protein</fullName>
    </submittedName>
</protein>
<evidence type="ECO:0000256" key="2">
    <source>
        <dbReference type="SAM" id="Phobius"/>
    </source>
</evidence>
<keyword evidence="2" id="KW-1133">Transmembrane helix</keyword>
<keyword evidence="4" id="KW-1185">Reference proteome</keyword>
<sequence>MGTGKISSFDTHLNFLDKKAVDGNIYRKIGFFISSCLLFLVNSVLLFFRFMAGHLFRIKNSDASHRDDSSFLESKELKQVMQFDQKGEFLVDDKDEKMPAFSFKYQSQNFEDKIGKFEEEEQVDEVGTIAISEKEDQPYLNAADIHNYRFLSEDNFSGFVEEPETMTLRVHESFIGFEEENFEGVDTDMRFLSVEDFLKPPMGSTFEEESNFDDNKILDSVYKQEKKEDFIDFKNMIFEEEKSNSFSSETNSIGDREIRLISEDFPGFDFDSDTESSSDGYSVKELIYDSDMVGLLSEKDFDEKEHDSENRENSVNSINKLEQVQHESFFLERSDEDDDDDDHDHVHDHNYDHDHLSDKEEVGEDIIAEKLPLIVKEEINSAKTYAENKLTGKTETELELNGGENLLIEIAKSSDASSPAANSLQIEFIEDSSDEELSSVKNGSARLDSFGEVHFVKDLADSEPKAQADSEPKAQAFDKEAVGKIGDDTSNYDLINTAKVSAETEQNSKELKVAKKKTEKSKPLNFDSEELDELWEHQDLIEQLKMELKKVRAVGLPTILEESESPRTIEDFRPFRIDEKFLREDPLDELQKFYKSYRERMRKFDILNYQKMYAMGFLQLKNPLHSLGTQRHSFSTIMSHLSQNILPCQKKSEDDPSEKLFKDLQCDLETVYVGQTCLSWEFLRWQYEKSRELPESDPLRRHQYNQVAGEFQQFQVLVQRFTENEPFQGPRLPNYVKQRCVLRNLLQVPVMKEDSFKDNVEKKETDYVVTSEMLEDIMEETIRIFWEFVKAEKHETPILIRVLAESNVEVQDPSDYEFMEEIQSNLQKKEKKLKDLLRTGNCLVKKFKKPQEDRSNQDLFFSQVDLKLVSRVLKMPRITSDQLIWCHKKLSKITFLERKVHREPSFLLFPC</sequence>
<evidence type="ECO:0000256" key="1">
    <source>
        <dbReference type="SAM" id="MobiDB-lite"/>
    </source>
</evidence>
<keyword evidence="2" id="KW-0472">Membrane</keyword>
<dbReference type="InterPro" id="IPR012870">
    <property type="entry name" value="DUF1666"/>
</dbReference>
<reference evidence="3 4" key="1">
    <citation type="journal article" date="2021" name="Hortic Res">
        <title>Chromosome-scale assembly of the Dendrobium chrysotoxum genome enhances the understanding of orchid evolution.</title>
        <authorList>
            <person name="Zhang Y."/>
            <person name="Zhang G.Q."/>
            <person name="Zhang D."/>
            <person name="Liu X.D."/>
            <person name="Xu X.Y."/>
            <person name="Sun W.H."/>
            <person name="Yu X."/>
            <person name="Zhu X."/>
            <person name="Wang Z.W."/>
            <person name="Zhao X."/>
            <person name="Zhong W.Y."/>
            <person name="Chen H."/>
            <person name="Yin W.L."/>
            <person name="Huang T."/>
            <person name="Niu S.C."/>
            <person name="Liu Z.J."/>
        </authorList>
    </citation>
    <scope>NUCLEOTIDE SEQUENCE [LARGE SCALE GENOMIC DNA]</scope>
    <source>
        <strain evidence="3">Lindl</strain>
    </source>
</reference>
<feature type="compositionally biased region" description="Basic and acidic residues" evidence="1">
    <location>
        <begin position="343"/>
        <end position="358"/>
    </location>
</feature>
<dbReference type="Pfam" id="PF07891">
    <property type="entry name" value="DUF1666"/>
    <property type="match status" value="1"/>
</dbReference>
<name>A0AAV7GJ91_DENCH</name>
<accession>A0AAV7GJ91</accession>
<evidence type="ECO:0000313" key="4">
    <source>
        <dbReference type="Proteomes" id="UP000775213"/>
    </source>
</evidence>
<dbReference type="PANTHER" id="PTHR46741">
    <property type="entry name" value="OS09G0413600 PROTEIN"/>
    <property type="match status" value="1"/>
</dbReference>
<dbReference type="Proteomes" id="UP000775213">
    <property type="component" value="Unassembled WGS sequence"/>
</dbReference>
<organism evidence="3 4">
    <name type="scientific">Dendrobium chrysotoxum</name>
    <name type="common">Orchid</name>
    <dbReference type="NCBI Taxonomy" id="161865"/>
    <lineage>
        <taxon>Eukaryota</taxon>
        <taxon>Viridiplantae</taxon>
        <taxon>Streptophyta</taxon>
        <taxon>Embryophyta</taxon>
        <taxon>Tracheophyta</taxon>
        <taxon>Spermatophyta</taxon>
        <taxon>Magnoliopsida</taxon>
        <taxon>Liliopsida</taxon>
        <taxon>Asparagales</taxon>
        <taxon>Orchidaceae</taxon>
        <taxon>Epidendroideae</taxon>
        <taxon>Malaxideae</taxon>
        <taxon>Dendrobiinae</taxon>
        <taxon>Dendrobium</taxon>
    </lineage>
</organism>
<feature type="transmembrane region" description="Helical" evidence="2">
    <location>
        <begin position="29"/>
        <end position="52"/>
    </location>
</feature>
<evidence type="ECO:0000313" key="3">
    <source>
        <dbReference type="EMBL" id="KAH0455704.1"/>
    </source>
</evidence>
<proteinExistence type="predicted"/>
<dbReference type="PANTHER" id="PTHR46741:SF2">
    <property type="entry name" value="RIBOSOMAL PROTEIN L34AE"/>
    <property type="match status" value="1"/>
</dbReference>
<dbReference type="AlphaFoldDB" id="A0AAV7GJ91"/>